<sequence>MLSMSPYIVFNGEAREALTFYQSVFGGDLHTTTFSEFGGPAGSEQEIMHGQPTTSSFVLMASDNPERTSPRGPGNVTICLWGDDVDTGRAWFAALAEGAQVNMDFAEQIWGD</sequence>
<feature type="domain" description="Glyoxalase/fosfomycin resistance/dioxygenase" evidence="1">
    <location>
        <begin position="8"/>
        <end position="110"/>
    </location>
</feature>
<gene>
    <name evidence="2" type="ORF">BW733_13710</name>
</gene>
<dbReference type="STRING" id="399497.BW733_13710"/>
<dbReference type="Pfam" id="PF00903">
    <property type="entry name" value="Glyoxalase"/>
    <property type="match status" value="1"/>
</dbReference>
<dbReference type="InterPro" id="IPR029068">
    <property type="entry name" value="Glyas_Bleomycin-R_OHBP_Dase"/>
</dbReference>
<name>A0A1Q2D043_9ACTN</name>
<reference evidence="2 3" key="1">
    <citation type="journal article" date="2008" name="Int. J. Syst. Evol. Microbiol.">
        <title>Tessaracoccus flavescens sp. nov., isolated from marine sediment.</title>
        <authorList>
            <person name="Lee D.W."/>
            <person name="Lee S.D."/>
        </authorList>
    </citation>
    <scope>NUCLEOTIDE SEQUENCE [LARGE SCALE GENOMIC DNA]</scope>
    <source>
        <strain evidence="2 3">SST-39T</strain>
    </source>
</reference>
<protein>
    <recommendedName>
        <fullName evidence="1">Glyoxalase/fosfomycin resistance/dioxygenase domain-containing protein</fullName>
    </recommendedName>
</protein>
<evidence type="ECO:0000313" key="2">
    <source>
        <dbReference type="EMBL" id="AQP51725.1"/>
    </source>
</evidence>
<evidence type="ECO:0000259" key="1">
    <source>
        <dbReference type="Pfam" id="PF00903"/>
    </source>
</evidence>
<dbReference type="RefSeq" id="WP_077351304.1">
    <property type="nucleotide sequence ID" value="NZ_CP019607.1"/>
</dbReference>
<dbReference type="Proteomes" id="UP000188235">
    <property type="component" value="Chromosome"/>
</dbReference>
<dbReference type="PANTHER" id="PTHR33990:SF1">
    <property type="entry name" value="PROTEIN YJDN"/>
    <property type="match status" value="1"/>
</dbReference>
<organism evidence="2 3">
    <name type="scientific">Tessaracoccus flavescens</name>
    <dbReference type="NCBI Taxonomy" id="399497"/>
    <lineage>
        <taxon>Bacteria</taxon>
        <taxon>Bacillati</taxon>
        <taxon>Actinomycetota</taxon>
        <taxon>Actinomycetes</taxon>
        <taxon>Propionibacteriales</taxon>
        <taxon>Propionibacteriaceae</taxon>
        <taxon>Tessaracoccus</taxon>
    </lineage>
</organism>
<accession>A0A1Q2D043</accession>
<keyword evidence="3" id="KW-1185">Reference proteome</keyword>
<dbReference type="SUPFAM" id="SSF54593">
    <property type="entry name" value="Glyoxalase/Bleomycin resistance protein/Dihydroxybiphenyl dioxygenase"/>
    <property type="match status" value="1"/>
</dbReference>
<dbReference type="OrthoDB" id="9795306at2"/>
<proteinExistence type="predicted"/>
<evidence type="ECO:0000313" key="3">
    <source>
        <dbReference type="Proteomes" id="UP000188235"/>
    </source>
</evidence>
<dbReference type="KEGG" id="tfa:BW733_13710"/>
<dbReference type="Gene3D" id="3.10.180.10">
    <property type="entry name" value="2,3-Dihydroxybiphenyl 1,2-Dioxygenase, domain 1"/>
    <property type="match status" value="1"/>
</dbReference>
<dbReference type="EMBL" id="CP019607">
    <property type="protein sequence ID" value="AQP51725.1"/>
    <property type="molecule type" value="Genomic_DNA"/>
</dbReference>
<dbReference type="PANTHER" id="PTHR33990">
    <property type="entry name" value="PROTEIN YJDN-RELATED"/>
    <property type="match status" value="1"/>
</dbReference>
<dbReference type="AlphaFoldDB" id="A0A1Q2D043"/>
<dbReference type="InterPro" id="IPR004360">
    <property type="entry name" value="Glyas_Fos-R_dOase_dom"/>
</dbReference>